<evidence type="ECO:0000313" key="2">
    <source>
        <dbReference type="Proteomes" id="UP000015104"/>
    </source>
</evidence>
<dbReference type="Proteomes" id="UP000015104">
    <property type="component" value="Unassembled WGS sequence"/>
</dbReference>
<reference evidence="1" key="2">
    <citation type="submission" date="2015-06" db="UniProtKB">
        <authorList>
            <consortium name="EnsemblMetazoa"/>
        </authorList>
    </citation>
    <scope>IDENTIFICATION</scope>
</reference>
<evidence type="ECO:0000313" key="1">
    <source>
        <dbReference type="EnsemblMetazoa" id="tetur03g09270.1"/>
    </source>
</evidence>
<dbReference type="EnsemblMetazoa" id="tetur03g09270.1">
    <property type="protein sequence ID" value="tetur03g09270.1"/>
    <property type="gene ID" value="tetur03g09270"/>
</dbReference>
<proteinExistence type="predicted"/>
<dbReference type="EMBL" id="CAEY01001145">
    <property type="status" value="NOT_ANNOTATED_CDS"/>
    <property type="molecule type" value="Genomic_DNA"/>
</dbReference>
<organism evidence="1 2">
    <name type="scientific">Tetranychus urticae</name>
    <name type="common">Two-spotted spider mite</name>
    <dbReference type="NCBI Taxonomy" id="32264"/>
    <lineage>
        <taxon>Eukaryota</taxon>
        <taxon>Metazoa</taxon>
        <taxon>Ecdysozoa</taxon>
        <taxon>Arthropoda</taxon>
        <taxon>Chelicerata</taxon>
        <taxon>Arachnida</taxon>
        <taxon>Acari</taxon>
        <taxon>Acariformes</taxon>
        <taxon>Trombidiformes</taxon>
        <taxon>Prostigmata</taxon>
        <taxon>Eleutherengona</taxon>
        <taxon>Raphignathae</taxon>
        <taxon>Tetranychoidea</taxon>
        <taxon>Tetranychidae</taxon>
        <taxon>Tetranychus</taxon>
    </lineage>
</organism>
<dbReference type="AlphaFoldDB" id="T1K0W1"/>
<sequence length="32" mass="3704">MSIRPRIISIDKCFKVNFLSNQRLPLSDVISI</sequence>
<name>T1K0W1_TETUR</name>
<protein>
    <submittedName>
        <fullName evidence="1">Uncharacterized protein</fullName>
    </submittedName>
</protein>
<keyword evidence="2" id="KW-1185">Reference proteome</keyword>
<accession>T1K0W1</accession>
<reference evidence="2" key="1">
    <citation type="submission" date="2011-08" db="EMBL/GenBank/DDBJ databases">
        <authorList>
            <person name="Rombauts S."/>
        </authorList>
    </citation>
    <scope>NUCLEOTIDE SEQUENCE</scope>
    <source>
        <strain evidence="2">London</strain>
    </source>
</reference>
<dbReference type="HOGENOM" id="CLU_3392783_0_0_1"/>